<protein>
    <submittedName>
        <fullName evidence="2">DUF817 domain-containing protein</fullName>
    </submittedName>
</protein>
<feature type="transmembrane region" description="Helical" evidence="1">
    <location>
        <begin position="73"/>
        <end position="92"/>
    </location>
</feature>
<comment type="caution">
    <text evidence="2">The sequence shown here is derived from an EMBL/GenBank/DDBJ whole genome shotgun (WGS) entry which is preliminary data.</text>
</comment>
<keyword evidence="1" id="KW-0472">Membrane</keyword>
<feature type="transmembrane region" description="Helical" evidence="1">
    <location>
        <begin position="98"/>
        <end position="118"/>
    </location>
</feature>
<proteinExistence type="predicted"/>
<keyword evidence="1" id="KW-1133">Transmembrane helix</keyword>
<keyword evidence="1" id="KW-0812">Transmembrane</keyword>
<gene>
    <name evidence="2" type="ORF">E6C48_14340</name>
</gene>
<dbReference type="Pfam" id="PF05675">
    <property type="entry name" value="DUF817"/>
    <property type="match status" value="1"/>
</dbReference>
<dbReference type="InterPro" id="IPR008535">
    <property type="entry name" value="DUF817"/>
</dbReference>
<feature type="transmembrane region" description="Helical" evidence="1">
    <location>
        <begin position="246"/>
        <end position="265"/>
    </location>
</feature>
<dbReference type="Proteomes" id="UP000306441">
    <property type="component" value="Unassembled WGS sequence"/>
</dbReference>
<evidence type="ECO:0000256" key="1">
    <source>
        <dbReference type="SAM" id="Phobius"/>
    </source>
</evidence>
<dbReference type="EMBL" id="SSNY01000008">
    <property type="protein sequence ID" value="THF56325.1"/>
    <property type="molecule type" value="Genomic_DNA"/>
</dbReference>
<feature type="transmembrane region" description="Helical" evidence="1">
    <location>
        <begin position="130"/>
        <end position="151"/>
    </location>
</feature>
<name>A0ABY2Q6Z6_9HYPH</name>
<evidence type="ECO:0000313" key="3">
    <source>
        <dbReference type="Proteomes" id="UP000306441"/>
    </source>
</evidence>
<keyword evidence="3" id="KW-1185">Reference proteome</keyword>
<evidence type="ECO:0000313" key="2">
    <source>
        <dbReference type="EMBL" id="THF56325.1"/>
    </source>
</evidence>
<sequence>MGTRSGQRRRRRFRHRRSVRLPHCHRGRARLRRFTSVEAAIDAAAHRVLDRLPANGISAAAIEFLVFGLKQGWACLFGGAMLGLILVTRFLWPDHAALARYDFLFLAALAIQLAMLLFRLETTAEAKVILVFHIVGTVMEVFKTSAGSWIYPEESFFRVGGVPLFSGFMYAAVGSYLARIGRIFDMRYSNYPPLWTTVVLCAAIYGNFFAHHFIVDLRYGLFAATVLLYWRTVVHYRVFRFRHRMPLLVGFLLVALFIWFAENVGTWSRAWLYPDQADGWTPVSIAKLGSWFLLMIISFVLVSLVHRPRPLEAEEQDGSTVCRSA</sequence>
<organism evidence="2 3">
    <name type="scientific">Ollibium composti</name>
    <dbReference type="NCBI Taxonomy" id="2675109"/>
    <lineage>
        <taxon>Bacteria</taxon>
        <taxon>Pseudomonadati</taxon>
        <taxon>Pseudomonadota</taxon>
        <taxon>Alphaproteobacteria</taxon>
        <taxon>Hyphomicrobiales</taxon>
        <taxon>Phyllobacteriaceae</taxon>
        <taxon>Ollibium</taxon>
    </lineage>
</organism>
<feature type="transmembrane region" description="Helical" evidence="1">
    <location>
        <begin position="157"/>
        <end position="178"/>
    </location>
</feature>
<feature type="transmembrane region" description="Helical" evidence="1">
    <location>
        <begin position="285"/>
        <end position="305"/>
    </location>
</feature>
<accession>A0ABY2Q6Z6</accession>
<feature type="transmembrane region" description="Helical" evidence="1">
    <location>
        <begin position="217"/>
        <end position="234"/>
    </location>
</feature>
<reference evidence="2 3" key="1">
    <citation type="submission" date="2019-04" db="EMBL/GenBank/DDBJ databases">
        <title>Mesorhizobium composti sp. nov., isolated from compost.</title>
        <authorList>
            <person name="Lin S.-Y."/>
            <person name="Hameed A."/>
            <person name="Hsieh Y.-T."/>
            <person name="Young C.-C."/>
        </authorList>
    </citation>
    <scope>NUCLEOTIDE SEQUENCE [LARGE SCALE GENOMIC DNA]</scope>
    <source>
        <strain evidence="2 3">CC-YTH430</strain>
    </source>
</reference>
<feature type="transmembrane region" description="Helical" evidence="1">
    <location>
        <begin position="190"/>
        <end position="211"/>
    </location>
</feature>